<name>A0A517SP31_9BACT</name>
<dbReference type="OrthoDB" id="272052at2"/>
<evidence type="ECO:0000259" key="1">
    <source>
        <dbReference type="Pfam" id="PF08241"/>
    </source>
</evidence>
<accession>A0A517SP31</accession>
<organism evidence="2 3">
    <name type="scientific">Stieleria bergensis</name>
    <dbReference type="NCBI Taxonomy" id="2528025"/>
    <lineage>
        <taxon>Bacteria</taxon>
        <taxon>Pseudomonadati</taxon>
        <taxon>Planctomycetota</taxon>
        <taxon>Planctomycetia</taxon>
        <taxon>Pirellulales</taxon>
        <taxon>Pirellulaceae</taxon>
        <taxon>Stieleria</taxon>
    </lineage>
</organism>
<dbReference type="AlphaFoldDB" id="A0A517SP31"/>
<feature type="domain" description="Methyltransferase type 11" evidence="1">
    <location>
        <begin position="32"/>
        <end position="126"/>
    </location>
</feature>
<keyword evidence="3" id="KW-1185">Reference proteome</keyword>
<dbReference type="EMBL" id="CP036272">
    <property type="protein sequence ID" value="QDT57884.1"/>
    <property type="molecule type" value="Genomic_DNA"/>
</dbReference>
<evidence type="ECO:0000313" key="2">
    <source>
        <dbReference type="EMBL" id="QDT57884.1"/>
    </source>
</evidence>
<dbReference type="CDD" id="cd02440">
    <property type="entry name" value="AdoMet_MTases"/>
    <property type="match status" value="1"/>
</dbReference>
<dbReference type="RefSeq" id="WP_145268653.1">
    <property type="nucleotide sequence ID" value="NZ_CP036272.1"/>
</dbReference>
<evidence type="ECO:0000313" key="3">
    <source>
        <dbReference type="Proteomes" id="UP000315003"/>
    </source>
</evidence>
<proteinExistence type="predicted"/>
<gene>
    <name evidence="2" type="ORF">SV7mr_03690</name>
</gene>
<dbReference type="InterPro" id="IPR013216">
    <property type="entry name" value="Methyltransf_11"/>
</dbReference>
<dbReference type="InterPro" id="IPR029063">
    <property type="entry name" value="SAM-dependent_MTases_sf"/>
</dbReference>
<protein>
    <recommendedName>
        <fullName evidence="1">Methyltransferase type 11 domain-containing protein</fullName>
    </recommendedName>
</protein>
<dbReference type="Gene3D" id="3.40.50.150">
    <property type="entry name" value="Vaccinia Virus protein VP39"/>
    <property type="match status" value="1"/>
</dbReference>
<dbReference type="GO" id="GO:0008757">
    <property type="term" value="F:S-adenosylmethionine-dependent methyltransferase activity"/>
    <property type="evidence" value="ECO:0007669"/>
    <property type="project" value="InterPro"/>
</dbReference>
<dbReference type="Pfam" id="PF08241">
    <property type="entry name" value="Methyltransf_11"/>
    <property type="match status" value="1"/>
</dbReference>
<reference evidence="2 3" key="1">
    <citation type="submission" date="2019-02" db="EMBL/GenBank/DDBJ databases">
        <title>Deep-cultivation of Planctomycetes and their phenomic and genomic characterization uncovers novel biology.</title>
        <authorList>
            <person name="Wiegand S."/>
            <person name="Jogler M."/>
            <person name="Boedeker C."/>
            <person name="Pinto D."/>
            <person name="Vollmers J."/>
            <person name="Rivas-Marin E."/>
            <person name="Kohn T."/>
            <person name="Peeters S.H."/>
            <person name="Heuer A."/>
            <person name="Rast P."/>
            <person name="Oberbeckmann S."/>
            <person name="Bunk B."/>
            <person name="Jeske O."/>
            <person name="Meyerdierks A."/>
            <person name="Storesund J.E."/>
            <person name="Kallscheuer N."/>
            <person name="Luecker S."/>
            <person name="Lage O.M."/>
            <person name="Pohl T."/>
            <person name="Merkel B.J."/>
            <person name="Hornburger P."/>
            <person name="Mueller R.-W."/>
            <person name="Bruemmer F."/>
            <person name="Labrenz M."/>
            <person name="Spormann A.M."/>
            <person name="Op den Camp H."/>
            <person name="Overmann J."/>
            <person name="Amann R."/>
            <person name="Jetten M.S.M."/>
            <person name="Mascher T."/>
            <person name="Medema M.H."/>
            <person name="Devos D.P."/>
            <person name="Kaster A.-K."/>
            <person name="Ovreas L."/>
            <person name="Rohde M."/>
            <person name="Galperin M.Y."/>
            <person name="Jogler C."/>
        </authorList>
    </citation>
    <scope>NUCLEOTIDE SEQUENCE [LARGE SCALE GENOMIC DNA]</scope>
    <source>
        <strain evidence="2 3">SV_7m_r</strain>
    </source>
</reference>
<sequence length="241" mass="27147">MTLIGTDNESNRVAWVTNALSDLPSGWRLLDAGAGEQRFRGNCGHLDYVSQDFAQYVPNAESKRGLQMPKWDYGELDLVCDIIDIPEPDESFDAILCTEVLEHVPNAIAVLEEFARLLRPEGKLIVTVPFISLTHFAPYHFATGFNRFFFEEHLQRLGFQVDTVMPNGNFFKLVAQEVRRVGGVANRYEAGKRRWYERMATKVVLKMLDRFSQHDRGSAELGCFGTQLIATKLTAAATQAA</sequence>
<dbReference type="SUPFAM" id="SSF53335">
    <property type="entry name" value="S-adenosyl-L-methionine-dependent methyltransferases"/>
    <property type="match status" value="1"/>
</dbReference>
<dbReference type="Proteomes" id="UP000315003">
    <property type="component" value="Chromosome"/>
</dbReference>